<evidence type="ECO:0000313" key="2">
    <source>
        <dbReference type="WBParaSite" id="Minc3s08536g42350"/>
    </source>
</evidence>
<dbReference type="AlphaFoldDB" id="A0A914NNZ8"/>
<dbReference type="Proteomes" id="UP000887563">
    <property type="component" value="Unplaced"/>
</dbReference>
<protein>
    <submittedName>
        <fullName evidence="2">Uncharacterized protein</fullName>
    </submittedName>
</protein>
<evidence type="ECO:0000313" key="1">
    <source>
        <dbReference type="Proteomes" id="UP000887563"/>
    </source>
</evidence>
<dbReference type="WBParaSite" id="Minc3s08536g42350">
    <property type="protein sequence ID" value="Minc3s08536g42350"/>
    <property type="gene ID" value="Minc3s08536g42350"/>
</dbReference>
<organism evidence="1 2">
    <name type="scientific">Meloidogyne incognita</name>
    <name type="common">Southern root-knot nematode worm</name>
    <name type="synonym">Oxyuris incognita</name>
    <dbReference type="NCBI Taxonomy" id="6306"/>
    <lineage>
        <taxon>Eukaryota</taxon>
        <taxon>Metazoa</taxon>
        <taxon>Ecdysozoa</taxon>
        <taxon>Nematoda</taxon>
        <taxon>Chromadorea</taxon>
        <taxon>Rhabditida</taxon>
        <taxon>Tylenchina</taxon>
        <taxon>Tylenchomorpha</taxon>
        <taxon>Tylenchoidea</taxon>
        <taxon>Meloidogynidae</taxon>
        <taxon>Meloidogyninae</taxon>
        <taxon>Meloidogyne</taxon>
        <taxon>Meloidogyne incognita group</taxon>
    </lineage>
</organism>
<keyword evidence="1" id="KW-1185">Reference proteome</keyword>
<proteinExistence type="predicted"/>
<sequence>MPYFLCCKFAKFRCQLFYWRRPSSGCQQYQPPAIGFLKSIFSQKISFLKKIGEAMGAGTFHTIDNDKFVFNEPGVYTLLHIPKTINNPEVRIQIRLERYPNRRVDFSMLGRYLSQEQLVQPTNATVITGIALEATGTEANYN</sequence>
<name>A0A914NNZ8_MELIC</name>
<dbReference type="InterPro" id="IPR051495">
    <property type="entry name" value="Epithelial_Barrier/Signaling"/>
</dbReference>
<accession>A0A914NNZ8</accession>
<dbReference type="PANTHER" id="PTHR13802:SF60">
    <property type="entry name" value="PROTEIN CBG06057"/>
    <property type="match status" value="1"/>
</dbReference>
<reference evidence="2" key="1">
    <citation type="submission" date="2022-11" db="UniProtKB">
        <authorList>
            <consortium name="WormBaseParasite"/>
        </authorList>
    </citation>
    <scope>IDENTIFICATION</scope>
</reference>
<dbReference type="PANTHER" id="PTHR13802">
    <property type="entry name" value="MUCIN 4-RELATED"/>
    <property type="match status" value="1"/>
</dbReference>